<feature type="region of interest" description="Disordered" evidence="1">
    <location>
        <begin position="1"/>
        <end position="29"/>
    </location>
</feature>
<feature type="region of interest" description="Disordered" evidence="1">
    <location>
        <begin position="88"/>
        <end position="110"/>
    </location>
</feature>
<gene>
    <name evidence="2" type="ORF">ACGFZB_15640</name>
</gene>
<evidence type="ECO:0000256" key="1">
    <source>
        <dbReference type="SAM" id="MobiDB-lite"/>
    </source>
</evidence>
<protein>
    <submittedName>
        <fullName evidence="2">Anti-anti-sigma factor</fullName>
    </submittedName>
</protein>
<dbReference type="EMBL" id="JBICYV010000007">
    <property type="protein sequence ID" value="MFG3011867.1"/>
    <property type="molecule type" value="Genomic_DNA"/>
</dbReference>
<reference evidence="2 3" key="1">
    <citation type="submission" date="2024-10" db="EMBL/GenBank/DDBJ databases">
        <title>The Natural Products Discovery Center: Release of the First 8490 Sequenced Strains for Exploring Actinobacteria Biosynthetic Diversity.</title>
        <authorList>
            <person name="Kalkreuter E."/>
            <person name="Kautsar S.A."/>
            <person name="Yang D."/>
            <person name="Bader C.D."/>
            <person name="Teijaro C.N."/>
            <person name="Fluegel L."/>
            <person name="Davis C.M."/>
            <person name="Simpson J.R."/>
            <person name="Lauterbach L."/>
            <person name="Steele A.D."/>
            <person name="Gui C."/>
            <person name="Meng S."/>
            <person name="Li G."/>
            <person name="Viehrig K."/>
            <person name="Ye F."/>
            <person name="Su P."/>
            <person name="Kiefer A.F."/>
            <person name="Nichols A."/>
            <person name="Cepeda A.J."/>
            <person name="Yan W."/>
            <person name="Fan B."/>
            <person name="Jiang Y."/>
            <person name="Adhikari A."/>
            <person name="Zheng C.-J."/>
            <person name="Schuster L."/>
            <person name="Cowan T.M."/>
            <person name="Smanski M.J."/>
            <person name="Chevrette M.G."/>
            <person name="De Carvalho L.P.S."/>
            <person name="Shen B."/>
        </authorList>
    </citation>
    <scope>NUCLEOTIDE SEQUENCE [LARGE SCALE GENOMIC DNA]</scope>
    <source>
        <strain evidence="2 3">NPDC048320</strain>
    </source>
</reference>
<accession>A0ABW7B3X5</accession>
<evidence type="ECO:0000313" key="3">
    <source>
        <dbReference type="Proteomes" id="UP001604267"/>
    </source>
</evidence>
<comment type="caution">
    <text evidence="2">The sequence shown here is derived from an EMBL/GenBank/DDBJ whole genome shotgun (WGS) entry which is preliminary data.</text>
</comment>
<organism evidence="2 3">
    <name type="scientific">Streptomyces cinerochromogenes</name>
    <dbReference type="NCBI Taxonomy" id="66422"/>
    <lineage>
        <taxon>Bacteria</taxon>
        <taxon>Bacillati</taxon>
        <taxon>Actinomycetota</taxon>
        <taxon>Actinomycetes</taxon>
        <taxon>Kitasatosporales</taxon>
        <taxon>Streptomycetaceae</taxon>
        <taxon>Streptomyces</taxon>
    </lineage>
</organism>
<sequence>MTGSSATRPGPAPVPAPALGDVLPVTLQGAPHDGAAEQLQHDAHRIASGPAPVGGVVIDISGPRPAVAVTLAEPGLILPGPDTAPDVHRALFPLGHGPPATPSAHPEEGA</sequence>
<dbReference type="Proteomes" id="UP001604267">
    <property type="component" value="Unassembled WGS sequence"/>
</dbReference>
<evidence type="ECO:0000313" key="2">
    <source>
        <dbReference type="EMBL" id="MFG3011867.1"/>
    </source>
</evidence>
<name>A0ABW7B3X5_9ACTN</name>
<proteinExistence type="predicted"/>
<dbReference type="RefSeq" id="WP_392817990.1">
    <property type="nucleotide sequence ID" value="NZ_JBICYV010000007.1"/>
</dbReference>
<keyword evidence="3" id="KW-1185">Reference proteome</keyword>